<keyword evidence="1" id="KW-1133">Transmembrane helix</keyword>
<dbReference type="OrthoDB" id="5525680at2759"/>
<feature type="non-terminal residue" evidence="2">
    <location>
        <position position="129"/>
    </location>
</feature>
<sequence>MSTQPESHSSYLVPNTGSTARDFCMLERNLLSHLKLALLLSVLSASILLRARLVPIDEGQKPNGGTPLASVEFAAAILCIVAGGWEYYQGYWDLRTSRPFLVAPKIHLTLMSLVAMTVFGTCIALLVFA</sequence>
<evidence type="ECO:0008006" key="4">
    <source>
        <dbReference type="Google" id="ProtNLM"/>
    </source>
</evidence>
<evidence type="ECO:0000313" key="2">
    <source>
        <dbReference type="EMBL" id="KAJ2934795.1"/>
    </source>
</evidence>
<protein>
    <recommendedName>
        <fullName evidence="4">DUF202 domain-containing protein</fullName>
    </recommendedName>
</protein>
<evidence type="ECO:0000313" key="3">
    <source>
        <dbReference type="Proteomes" id="UP001140091"/>
    </source>
</evidence>
<comment type="caution">
    <text evidence="2">The sequence shown here is derived from an EMBL/GenBank/DDBJ whole genome shotgun (WGS) entry which is preliminary data.</text>
</comment>
<dbReference type="AlphaFoldDB" id="A0A9W8JQ30"/>
<keyword evidence="1" id="KW-0812">Transmembrane</keyword>
<dbReference type="Proteomes" id="UP001140091">
    <property type="component" value="Unassembled WGS sequence"/>
</dbReference>
<accession>A0A9W8JQ30</accession>
<evidence type="ECO:0000256" key="1">
    <source>
        <dbReference type="SAM" id="Phobius"/>
    </source>
</evidence>
<dbReference type="EMBL" id="JANBPK010000709">
    <property type="protein sequence ID" value="KAJ2934795.1"/>
    <property type="molecule type" value="Genomic_DNA"/>
</dbReference>
<feature type="transmembrane region" description="Helical" evidence="1">
    <location>
        <begin position="108"/>
        <end position="128"/>
    </location>
</feature>
<keyword evidence="3" id="KW-1185">Reference proteome</keyword>
<name>A0A9W8JQ30_9AGAR</name>
<gene>
    <name evidence="2" type="ORF">H1R20_g2265</name>
</gene>
<keyword evidence="1" id="KW-0472">Membrane</keyword>
<reference evidence="2" key="1">
    <citation type="submission" date="2022-06" db="EMBL/GenBank/DDBJ databases">
        <title>Genome Sequence of Candolleomyces eurysporus.</title>
        <authorList>
            <person name="Buettner E."/>
        </authorList>
    </citation>
    <scope>NUCLEOTIDE SEQUENCE</scope>
    <source>
        <strain evidence="2">VTCC 930004</strain>
    </source>
</reference>
<organism evidence="2 3">
    <name type="scientific">Candolleomyces eurysporus</name>
    <dbReference type="NCBI Taxonomy" id="2828524"/>
    <lineage>
        <taxon>Eukaryota</taxon>
        <taxon>Fungi</taxon>
        <taxon>Dikarya</taxon>
        <taxon>Basidiomycota</taxon>
        <taxon>Agaricomycotina</taxon>
        <taxon>Agaricomycetes</taxon>
        <taxon>Agaricomycetidae</taxon>
        <taxon>Agaricales</taxon>
        <taxon>Agaricineae</taxon>
        <taxon>Psathyrellaceae</taxon>
        <taxon>Candolleomyces</taxon>
    </lineage>
</organism>
<feature type="transmembrane region" description="Helical" evidence="1">
    <location>
        <begin position="69"/>
        <end position="88"/>
    </location>
</feature>
<feature type="transmembrane region" description="Helical" evidence="1">
    <location>
        <begin position="30"/>
        <end position="49"/>
    </location>
</feature>
<proteinExistence type="predicted"/>